<keyword evidence="6 7" id="KW-0472">Membrane</keyword>
<evidence type="ECO:0000256" key="5">
    <source>
        <dbReference type="ARBA" id="ARBA00022989"/>
    </source>
</evidence>
<keyword evidence="3 7" id="KW-0997">Cell inner membrane</keyword>
<feature type="transmembrane region" description="Helical" evidence="7">
    <location>
        <begin position="340"/>
        <end position="359"/>
    </location>
</feature>
<feature type="transmembrane region" description="Helical" evidence="7">
    <location>
        <begin position="140"/>
        <end position="163"/>
    </location>
</feature>
<gene>
    <name evidence="9" type="ORF">BSQ44_20565</name>
</gene>
<feature type="transmembrane region" description="Helical" evidence="7">
    <location>
        <begin position="365"/>
        <end position="388"/>
    </location>
</feature>
<keyword evidence="5 7" id="KW-1133">Transmembrane helix</keyword>
<dbReference type="PANTHER" id="PTHR33362">
    <property type="entry name" value="SIALIC ACID TRAP TRANSPORTER PERMEASE PROTEIN SIAT-RELATED"/>
    <property type="match status" value="1"/>
</dbReference>
<proteinExistence type="inferred from homology"/>
<feature type="transmembrane region" description="Helical" evidence="7">
    <location>
        <begin position="248"/>
        <end position="266"/>
    </location>
</feature>
<dbReference type="KEGG" id="meso:BSQ44_20565"/>
<dbReference type="RefSeq" id="WP_072606964.1">
    <property type="nucleotide sequence ID" value="NZ_CP018171.1"/>
</dbReference>
<dbReference type="Pfam" id="PF06808">
    <property type="entry name" value="DctM"/>
    <property type="match status" value="1"/>
</dbReference>
<feature type="domain" description="TRAP C4-dicarboxylate transport system permease DctM subunit" evidence="8">
    <location>
        <begin position="12"/>
        <end position="424"/>
    </location>
</feature>
<feature type="transmembrane region" description="Helical" evidence="7">
    <location>
        <begin position="278"/>
        <end position="296"/>
    </location>
</feature>
<evidence type="ECO:0000256" key="1">
    <source>
        <dbReference type="ARBA" id="ARBA00004429"/>
    </source>
</evidence>
<feature type="transmembrane region" description="Helical" evidence="7">
    <location>
        <begin position="409"/>
        <end position="429"/>
    </location>
</feature>
<comment type="similarity">
    <text evidence="7">Belongs to the TRAP transporter large permease family.</text>
</comment>
<evidence type="ECO:0000256" key="3">
    <source>
        <dbReference type="ARBA" id="ARBA00022519"/>
    </source>
</evidence>
<evidence type="ECO:0000313" key="10">
    <source>
        <dbReference type="Proteomes" id="UP000182840"/>
    </source>
</evidence>
<feature type="transmembrane region" description="Helical" evidence="7">
    <location>
        <begin position="220"/>
        <end position="242"/>
    </location>
</feature>
<evidence type="ECO:0000256" key="6">
    <source>
        <dbReference type="ARBA" id="ARBA00023136"/>
    </source>
</evidence>
<accession>A0A1L3SVT6</accession>
<evidence type="ECO:0000313" key="9">
    <source>
        <dbReference type="EMBL" id="APH73498.1"/>
    </source>
</evidence>
<dbReference type="OrthoDB" id="9790209at2"/>
<feature type="transmembrane region" description="Helical" evidence="7">
    <location>
        <begin position="109"/>
        <end position="128"/>
    </location>
</feature>
<comment type="subcellular location">
    <subcellularLocation>
        <location evidence="1 7">Cell inner membrane</location>
        <topology evidence="1 7">Multi-pass membrane protein</topology>
    </subcellularLocation>
</comment>
<reference evidence="10" key="1">
    <citation type="submission" date="2016-11" db="EMBL/GenBank/DDBJ databases">
        <title>Mesorhizobium oceanicum sp. nov., isolated from deep seawater in South China Sea.</title>
        <authorList>
            <person name="Fu G.-Y."/>
        </authorList>
    </citation>
    <scope>NUCLEOTIDE SEQUENCE [LARGE SCALE GENOMIC DNA]</scope>
    <source>
        <strain evidence="10">B7</strain>
    </source>
</reference>
<comment type="subunit">
    <text evidence="7">The complex comprises the extracytoplasmic solute receptor protein and the two transmembrane proteins.</text>
</comment>
<dbReference type="Proteomes" id="UP000182840">
    <property type="component" value="Chromosome"/>
</dbReference>
<feature type="transmembrane region" description="Helical" evidence="7">
    <location>
        <begin position="316"/>
        <end position="333"/>
    </location>
</feature>
<dbReference type="InterPro" id="IPR004681">
    <property type="entry name" value="TRAP_DctM"/>
</dbReference>
<dbReference type="PANTHER" id="PTHR33362:SF7">
    <property type="entry name" value="SLL1103 PROTEIN"/>
    <property type="match status" value="1"/>
</dbReference>
<evidence type="ECO:0000256" key="7">
    <source>
        <dbReference type="RuleBase" id="RU369079"/>
    </source>
</evidence>
<feature type="transmembrane region" description="Helical" evidence="7">
    <location>
        <begin position="175"/>
        <end position="200"/>
    </location>
</feature>
<evidence type="ECO:0000256" key="4">
    <source>
        <dbReference type="ARBA" id="ARBA00022692"/>
    </source>
</evidence>
<keyword evidence="10" id="KW-1185">Reference proteome</keyword>
<dbReference type="NCBIfam" id="TIGR00786">
    <property type="entry name" value="dctM"/>
    <property type="match status" value="1"/>
</dbReference>
<feature type="transmembrane region" description="Helical" evidence="7">
    <location>
        <begin position="51"/>
        <end position="70"/>
    </location>
</feature>
<dbReference type="STRING" id="1670800.BSQ44_20565"/>
<organism evidence="9 10">
    <name type="scientific">Aquibium oceanicum</name>
    <dbReference type="NCBI Taxonomy" id="1670800"/>
    <lineage>
        <taxon>Bacteria</taxon>
        <taxon>Pseudomonadati</taxon>
        <taxon>Pseudomonadota</taxon>
        <taxon>Alphaproteobacteria</taxon>
        <taxon>Hyphomicrobiales</taxon>
        <taxon>Phyllobacteriaceae</taxon>
        <taxon>Aquibium</taxon>
    </lineage>
</organism>
<keyword evidence="7" id="KW-0813">Transport</keyword>
<name>A0A1L3SVT6_9HYPH</name>
<dbReference type="EMBL" id="CP018171">
    <property type="protein sequence ID" value="APH73498.1"/>
    <property type="molecule type" value="Genomic_DNA"/>
</dbReference>
<dbReference type="InterPro" id="IPR010656">
    <property type="entry name" value="DctM"/>
</dbReference>
<dbReference type="GO" id="GO:0005886">
    <property type="term" value="C:plasma membrane"/>
    <property type="evidence" value="ECO:0007669"/>
    <property type="project" value="UniProtKB-SubCell"/>
</dbReference>
<keyword evidence="2" id="KW-1003">Cell membrane</keyword>
<comment type="function">
    <text evidence="7">Part of the tripartite ATP-independent periplasmic (TRAP) transport system.</text>
</comment>
<evidence type="ECO:0000259" key="8">
    <source>
        <dbReference type="Pfam" id="PF06808"/>
    </source>
</evidence>
<sequence length="435" mass="45323">MSVELLTLVLFGAVLLVFALGIPVSFGLGAVSMAIATFSWGPQAYKVIPTTALNSVTSFILLAIPLFLFMGQMLVRSGLGEAMFQAAYVLAGRLRGGLALGVIGVCSLIGAMVGIIGAGIMTAGSVALPPMLARGYDRRLALGVVMAAGSLGILIPPSVPMIIFGAATSTSIGKLFAAALLPALLLVLFFAIYVVTLCWLKPGAGPAIEFRPTRRDKALAARDGGVAFLLILAVLGTILGGLATPTEAGALGAVGATLVAVLYGRFNLGVLRSASIEAGQLASVVAWIVLGAAVFSNFHLLMGAGRLLNRFSADSGLPPIAIILMMQLSMILLGMIIDEMIIVIVCAPLYTPIAVALGYDPIWFGILMIINMSIAVQTPPYGFALFYLKAVAPPDVSMADIYRSVAPFVALKVLLLLIVMLFPPIATWLPSMLFD</sequence>
<dbReference type="GO" id="GO:0022857">
    <property type="term" value="F:transmembrane transporter activity"/>
    <property type="evidence" value="ECO:0007669"/>
    <property type="project" value="UniProtKB-UniRule"/>
</dbReference>
<dbReference type="AlphaFoldDB" id="A0A1L3SVT6"/>
<protein>
    <recommendedName>
        <fullName evidence="7">TRAP transporter large permease protein</fullName>
    </recommendedName>
</protein>
<keyword evidence="4 7" id="KW-0812">Transmembrane</keyword>
<dbReference type="PIRSF" id="PIRSF006066">
    <property type="entry name" value="HI0050"/>
    <property type="match status" value="1"/>
</dbReference>
<evidence type="ECO:0000256" key="2">
    <source>
        <dbReference type="ARBA" id="ARBA00022475"/>
    </source>
</evidence>